<feature type="domain" description="F-box/LRR-repeat protein 15/At3g58940/PEG3-like LRR" evidence="1">
    <location>
        <begin position="221"/>
        <end position="328"/>
    </location>
</feature>
<dbReference type="PANTHER" id="PTHR12904">
    <property type="match status" value="1"/>
</dbReference>
<keyword evidence="3" id="KW-1185">Reference proteome</keyword>
<dbReference type="AlphaFoldDB" id="A0A517QDK0"/>
<protein>
    <submittedName>
        <fullName evidence="2">Leucine Rich repeats (2 copies)</fullName>
    </submittedName>
</protein>
<dbReference type="PANTHER" id="PTHR12904:SF23">
    <property type="entry name" value="PROTEIN ZER-1 HOMOLOG"/>
    <property type="match status" value="1"/>
</dbReference>
<dbReference type="SUPFAM" id="SSF52047">
    <property type="entry name" value="RNI-like"/>
    <property type="match status" value="1"/>
</dbReference>
<proteinExistence type="predicted"/>
<evidence type="ECO:0000313" key="2">
    <source>
        <dbReference type="EMBL" id="QDT29702.1"/>
    </source>
</evidence>
<gene>
    <name evidence="2" type="ORF">Enr10x_50570</name>
</gene>
<evidence type="ECO:0000259" key="1">
    <source>
        <dbReference type="Pfam" id="PF24758"/>
    </source>
</evidence>
<reference evidence="2 3" key="1">
    <citation type="submission" date="2019-03" db="EMBL/GenBank/DDBJ databases">
        <title>Deep-cultivation of Planctomycetes and their phenomic and genomic characterization uncovers novel biology.</title>
        <authorList>
            <person name="Wiegand S."/>
            <person name="Jogler M."/>
            <person name="Boedeker C."/>
            <person name="Pinto D."/>
            <person name="Vollmers J."/>
            <person name="Rivas-Marin E."/>
            <person name="Kohn T."/>
            <person name="Peeters S.H."/>
            <person name="Heuer A."/>
            <person name="Rast P."/>
            <person name="Oberbeckmann S."/>
            <person name="Bunk B."/>
            <person name="Jeske O."/>
            <person name="Meyerdierks A."/>
            <person name="Storesund J.E."/>
            <person name="Kallscheuer N."/>
            <person name="Luecker S."/>
            <person name="Lage O.M."/>
            <person name="Pohl T."/>
            <person name="Merkel B.J."/>
            <person name="Hornburger P."/>
            <person name="Mueller R.-W."/>
            <person name="Bruemmer F."/>
            <person name="Labrenz M."/>
            <person name="Spormann A.M."/>
            <person name="Op den Camp H."/>
            <person name="Overmann J."/>
            <person name="Amann R."/>
            <person name="Jetten M.S.M."/>
            <person name="Mascher T."/>
            <person name="Medema M.H."/>
            <person name="Devos D.P."/>
            <person name="Kaster A.-K."/>
            <person name="Ovreas L."/>
            <person name="Rohde M."/>
            <person name="Galperin M.Y."/>
            <person name="Jogler C."/>
        </authorList>
    </citation>
    <scope>NUCLEOTIDE SEQUENCE [LARGE SCALE GENOMIC DNA]</scope>
    <source>
        <strain evidence="2 3">Enr10</strain>
    </source>
</reference>
<accession>A0A517QDK0</accession>
<dbReference type="Pfam" id="PF24758">
    <property type="entry name" value="LRR_At5g56370"/>
    <property type="match status" value="1"/>
</dbReference>
<dbReference type="EMBL" id="CP037421">
    <property type="protein sequence ID" value="QDT29702.1"/>
    <property type="molecule type" value="Genomic_DNA"/>
</dbReference>
<dbReference type="InterPro" id="IPR055411">
    <property type="entry name" value="LRR_FXL15/At3g58940/PEG3-like"/>
</dbReference>
<dbReference type="InterPro" id="IPR001611">
    <property type="entry name" value="Leu-rich_rpt"/>
</dbReference>
<dbReference type="RefSeq" id="WP_145451675.1">
    <property type="nucleotide sequence ID" value="NZ_CP037421.1"/>
</dbReference>
<dbReference type="InterPro" id="IPR032675">
    <property type="entry name" value="LRR_dom_sf"/>
</dbReference>
<dbReference type="Pfam" id="PF13516">
    <property type="entry name" value="LRR_6"/>
    <property type="match status" value="1"/>
</dbReference>
<dbReference type="InterPro" id="IPR051341">
    <property type="entry name" value="Zyg-11_UBL_adapter"/>
</dbReference>
<sequence>MKTGKRRNWFLFLAFLLTTVGLLGFLLYQQNVAISRAEENLRARGCKVSASSNLDPLYRLVGKALPGVSLPRFSRGEIRISCSIFDSPGQMSEVYEDLEILAPLVKGFHCERALVNDRVAPIVGKMIHLTRLSFDGTELTDVGARELAPLKNLGWLSIHAPQITDDGLGWITECRDLWRIYLLDAQIGDATLQRISTLPELDTVYLWGSTVSSTDLRHLKQLKKLRWLVLSRTEIDDRAAPFLGELHSVKTLDLGETQVGDEVCAALARLNQLKKLMLDETAVTDTGVCALLEGSPHLEELNLRNCHITAAAFRNLKSWPPRLTHIMLNGADMSDHEALQIFQEHPQLTAFGYNAKDMGPGMEEQFDRIREARRVQEK</sequence>
<name>A0A517QDK0_9PLAN</name>
<evidence type="ECO:0000313" key="3">
    <source>
        <dbReference type="Proteomes" id="UP000315647"/>
    </source>
</evidence>
<dbReference type="Gene3D" id="3.80.10.10">
    <property type="entry name" value="Ribonuclease Inhibitor"/>
    <property type="match status" value="2"/>
</dbReference>
<organism evidence="2 3">
    <name type="scientific">Gimesia panareensis</name>
    <dbReference type="NCBI Taxonomy" id="2527978"/>
    <lineage>
        <taxon>Bacteria</taxon>
        <taxon>Pseudomonadati</taxon>
        <taxon>Planctomycetota</taxon>
        <taxon>Planctomycetia</taxon>
        <taxon>Planctomycetales</taxon>
        <taxon>Planctomycetaceae</taxon>
        <taxon>Gimesia</taxon>
    </lineage>
</organism>
<dbReference type="Proteomes" id="UP000315647">
    <property type="component" value="Chromosome"/>
</dbReference>